<evidence type="ECO:0000256" key="3">
    <source>
        <dbReference type="ARBA" id="ARBA00022490"/>
    </source>
</evidence>
<dbReference type="InterPro" id="IPR036969">
    <property type="entry name" value="Citrate_synthase_sf"/>
</dbReference>
<dbReference type="PANTHER" id="PTHR23118">
    <property type="entry name" value="ATP-CITRATE SYNTHASE"/>
    <property type="match status" value="1"/>
</dbReference>
<feature type="non-terminal residue" evidence="7">
    <location>
        <position position="471"/>
    </location>
</feature>
<name>A0A0L7K4A3_OPEBR</name>
<keyword evidence="5" id="KW-0443">Lipid metabolism</keyword>
<feature type="non-terminal residue" evidence="7">
    <location>
        <position position="1"/>
    </location>
</feature>
<keyword evidence="4" id="KW-0444">Lipid biosynthesis</keyword>
<dbReference type="CDD" id="cd06100">
    <property type="entry name" value="CCL_ACL-C"/>
    <property type="match status" value="1"/>
</dbReference>
<dbReference type="InterPro" id="IPR016143">
    <property type="entry name" value="Citrate_synth-like_sm_a-sub"/>
</dbReference>
<evidence type="ECO:0000256" key="4">
    <source>
        <dbReference type="ARBA" id="ARBA00022516"/>
    </source>
</evidence>
<proteinExistence type="predicted"/>
<reference evidence="7 8" key="1">
    <citation type="journal article" date="2015" name="Genome Biol. Evol.">
        <title>The genome of winter moth (Operophtera brumata) provides a genomic perspective on sexual dimorphism and phenology.</title>
        <authorList>
            <person name="Derks M.F."/>
            <person name="Smit S."/>
            <person name="Salis L."/>
            <person name="Schijlen E."/>
            <person name="Bossers A."/>
            <person name="Mateman C."/>
            <person name="Pijl A.S."/>
            <person name="de Ridder D."/>
            <person name="Groenen M.A."/>
            <person name="Visser M.E."/>
            <person name="Megens H.J."/>
        </authorList>
    </citation>
    <scope>NUCLEOTIDE SEQUENCE [LARGE SCALE GENOMIC DNA]</scope>
    <source>
        <strain evidence="7">WM2013NL</strain>
        <tissue evidence="7">Head and thorax</tissue>
    </source>
</reference>
<dbReference type="GO" id="GO:0003878">
    <property type="term" value="F:ATP citrate synthase activity"/>
    <property type="evidence" value="ECO:0007669"/>
    <property type="project" value="UniProtKB-EC"/>
</dbReference>
<dbReference type="PANTHER" id="PTHR23118:SF42">
    <property type="entry name" value="ATP-CITRATE SYNTHASE"/>
    <property type="match status" value="1"/>
</dbReference>
<dbReference type="GO" id="GO:0006085">
    <property type="term" value="P:acetyl-CoA biosynthetic process"/>
    <property type="evidence" value="ECO:0007669"/>
    <property type="project" value="TreeGrafter"/>
</dbReference>
<dbReference type="GO" id="GO:0016829">
    <property type="term" value="F:lyase activity"/>
    <property type="evidence" value="ECO:0007669"/>
    <property type="project" value="UniProtKB-KW"/>
</dbReference>
<dbReference type="GO" id="GO:0006633">
    <property type="term" value="P:fatty acid biosynthetic process"/>
    <property type="evidence" value="ECO:0007669"/>
    <property type="project" value="TreeGrafter"/>
</dbReference>
<keyword evidence="7" id="KW-0456">Lyase</keyword>
<dbReference type="EC" id="2.3.3.8" evidence="2"/>
<dbReference type="InterPro" id="IPR002020">
    <property type="entry name" value="Citrate_synthase"/>
</dbReference>
<evidence type="ECO:0000313" key="7">
    <source>
        <dbReference type="EMBL" id="KOB56773.1"/>
    </source>
</evidence>
<gene>
    <name evidence="7" type="ORF">OBRU01_25801</name>
</gene>
<evidence type="ECO:0000256" key="1">
    <source>
        <dbReference type="ARBA" id="ARBA00004496"/>
    </source>
</evidence>
<dbReference type="SUPFAM" id="SSF48256">
    <property type="entry name" value="Citrate synthase"/>
    <property type="match status" value="1"/>
</dbReference>
<comment type="caution">
    <text evidence="7">The sequence shown here is derived from an EMBL/GenBank/DDBJ whole genome shotgun (WGS) entry which is preliminary data.</text>
</comment>
<dbReference type="InterPro" id="IPR016102">
    <property type="entry name" value="Succinyl-CoA_synth-like"/>
</dbReference>
<dbReference type="Gene3D" id="1.10.580.10">
    <property type="entry name" value="Citrate Synthase, domain 1"/>
    <property type="match status" value="1"/>
</dbReference>
<feature type="domain" description="ATP-citrate synthase/succinyl-CoA ligase C-terminal" evidence="6">
    <location>
        <begin position="8"/>
        <end position="76"/>
    </location>
</feature>
<dbReference type="Pfam" id="PF00285">
    <property type="entry name" value="Citrate_synt"/>
    <property type="match status" value="1"/>
</dbReference>
<sequence length="471" mass="51108">NADGICDGVAIGGDRYPGTTFIDHLIRFEADPNVKMLVLLGEVGGVEEYHVCRAIRDGLIKKPMVAWCIGTCSGEDIARLRAVCAIKKSFGHAGSLAGSALEQAAAKNAGLAASGVIVPASFDSLGDAVSKVYQQLVKSGKIIVKEEQEPPKKLGLIRKPAAFISTICDERGQELSYCGVPISSVLERGLGVGGTISLLWYELSYCGVPISSVLERGLGVGGTISLLWFQRELPEWACKFFELVLIVTADHGPAVSGAHNTMVTARAGKDLISSVVSGLLTIGDRFGGALDRAAADFCAAHDKGQHPQEFVNEKRARGELIMGIGHRVKSINNPDSRVRELKAYVTSRWPAWPVTRYALDVEAITTRKKPNLILNVDGIVAAACVDLFRHCQLQYTALTQHTPTRTNLILNVDGIVAAACVDLFRHCQLFTQSVHRTNTTHTYKNQPHPQRGRHRAACFDLFRHCQLFTQS</sequence>
<evidence type="ECO:0000313" key="8">
    <source>
        <dbReference type="Proteomes" id="UP000037510"/>
    </source>
</evidence>
<protein>
    <recommendedName>
        <fullName evidence="2">ATP citrate synthase</fullName>
        <ecNumber evidence="2">2.3.3.8</ecNumber>
    </recommendedName>
</protein>
<organism evidence="7 8">
    <name type="scientific">Operophtera brumata</name>
    <name type="common">Winter moth</name>
    <name type="synonym">Phalaena brumata</name>
    <dbReference type="NCBI Taxonomy" id="104452"/>
    <lineage>
        <taxon>Eukaryota</taxon>
        <taxon>Metazoa</taxon>
        <taxon>Ecdysozoa</taxon>
        <taxon>Arthropoda</taxon>
        <taxon>Hexapoda</taxon>
        <taxon>Insecta</taxon>
        <taxon>Pterygota</taxon>
        <taxon>Neoptera</taxon>
        <taxon>Endopterygota</taxon>
        <taxon>Lepidoptera</taxon>
        <taxon>Glossata</taxon>
        <taxon>Ditrysia</taxon>
        <taxon>Geometroidea</taxon>
        <taxon>Geometridae</taxon>
        <taxon>Larentiinae</taxon>
        <taxon>Operophtera</taxon>
    </lineage>
</organism>
<dbReference type="Gene3D" id="1.10.230.10">
    <property type="entry name" value="Cytochrome P450-Terp, domain 2"/>
    <property type="match status" value="1"/>
</dbReference>
<dbReference type="InterPro" id="IPR016142">
    <property type="entry name" value="Citrate_synth-like_lrg_a-sub"/>
</dbReference>
<dbReference type="Proteomes" id="UP000037510">
    <property type="component" value="Unassembled WGS sequence"/>
</dbReference>
<evidence type="ECO:0000256" key="5">
    <source>
        <dbReference type="ARBA" id="ARBA00023098"/>
    </source>
</evidence>
<dbReference type="GO" id="GO:0005829">
    <property type="term" value="C:cytosol"/>
    <property type="evidence" value="ECO:0007669"/>
    <property type="project" value="TreeGrafter"/>
</dbReference>
<dbReference type="Pfam" id="PF00549">
    <property type="entry name" value="Ligase_CoA"/>
    <property type="match status" value="1"/>
</dbReference>
<evidence type="ECO:0000256" key="2">
    <source>
        <dbReference type="ARBA" id="ARBA00012639"/>
    </source>
</evidence>
<dbReference type="AlphaFoldDB" id="A0A0L7K4A3"/>
<dbReference type="Gene3D" id="3.40.50.261">
    <property type="entry name" value="Succinyl-CoA synthetase domains"/>
    <property type="match status" value="1"/>
</dbReference>
<accession>A0A0L7K4A3</accession>
<dbReference type="STRING" id="104452.A0A0L7K4A3"/>
<keyword evidence="8" id="KW-1185">Reference proteome</keyword>
<evidence type="ECO:0000259" key="6">
    <source>
        <dbReference type="Pfam" id="PF00549"/>
    </source>
</evidence>
<dbReference type="InterPro" id="IPR005811">
    <property type="entry name" value="SUCC_ACL_C"/>
</dbReference>
<keyword evidence="3" id="KW-0963">Cytoplasm</keyword>
<comment type="subcellular location">
    <subcellularLocation>
        <location evidence="1">Cytoplasm</location>
    </subcellularLocation>
</comment>
<dbReference type="EMBL" id="JTDY01011362">
    <property type="protein sequence ID" value="KOB56773.1"/>
    <property type="molecule type" value="Genomic_DNA"/>
</dbReference>